<evidence type="ECO:0000313" key="3">
    <source>
        <dbReference type="Proteomes" id="UP000016498"/>
    </source>
</evidence>
<gene>
    <name evidence="2" type="ORF">HMPREF1549_00734</name>
</gene>
<feature type="compositionally biased region" description="Pro residues" evidence="1">
    <location>
        <begin position="82"/>
        <end position="96"/>
    </location>
</feature>
<proteinExistence type="predicted"/>
<dbReference type="AlphaFoldDB" id="U1QGH5"/>
<evidence type="ECO:0000256" key="1">
    <source>
        <dbReference type="SAM" id="MobiDB-lite"/>
    </source>
</evidence>
<sequence length="106" mass="11785">MRCVSRGGNKRLKRAMFPSAFTSLRSDPVNQAYYQHKRNPRQSALGQAVLTLAHRRIPPLHASTRNSTSTTHSRPQNYPQPFDTPPRSTPASPPRAKPGTMHSVIG</sequence>
<dbReference type="Proteomes" id="UP000016498">
    <property type="component" value="Unassembled WGS sequence"/>
</dbReference>
<dbReference type="HOGENOM" id="CLU_2217366_0_0_11"/>
<reference evidence="2 3" key="1">
    <citation type="submission" date="2013-06" db="EMBL/GenBank/DDBJ databases">
        <authorList>
            <person name="Weinstock G."/>
            <person name="Sodergren E."/>
            <person name="Lobos E.A."/>
            <person name="Fulton L."/>
            <person name="Fulton R."/>
            <person name="Courtney L."/>
            <person name="Fronick C."/>
            <person name="O'Laughlin M."/>
            <person name="Godfrey J."/>
            <person name="Wilson R.M."/>
            <person name="Miner T."/>
            <person name="Farmer C."/>
            <person name="Delehaunty K."/>
            <person name="Cordes M."/>
            <person name="Minx P."/>
            <person name="Tomlinson C."/>
            <person name="Chen J."/>
            <person name="Wollam A."/>
            <person name="Pepin K.H."/>
            <person name="Bhonagiri V."/>
            <person name="Zhang X."/>
            <person name="Warren W."/>
            <person name="Mitreva M."/>
            <person name="Mardis E.R."/>
            <person name="Wilson R.K."/>
        </authorList>
    </citation>
    <scope>NUCLEOTIDE SEQUENCE [LARGE SCALE GENOMIC DNA]</scope>
    <source>
        <strain evidence="2 3">F0510</strain>
    </source>
</reference>
<dbReference type="EMBL" id="AWSD01000070">
    <property type="protein sequence ID" value="ERH21351.1"/>
    <property type="molecule type" value="Genomic_DNA"/>
</dbReference>
<accession>U1QGH5</accession>
<organism evidence="2 3">
    <name type="scientific">Actinomyces johnsonii F0510</name>
    <dbReference type="NCBI Taxonomy" id="1227262"/>
    <lineage>
        <taxon>Bacteria</taxon>
        <taxon>Bacillati</taxon>
        <taxon>Actinomycetota</taxon>
        <taxon>Actinomycetes</taxon>
        <taxon>Actinomycetales</taxon>
        <taxon>Actinomycetaceae</taxon>
        <taxon>Actinomyces</taxon>
    </lineage>
</organism>
<protein>
    <submittedName>
        <fullName evidence="2">Uncharacterized protein</fullName>
    </submittedName>
</protein>
<feature type="compositionally biased region" description="Low complexity" evidence="1">
    <location>
        <begin position="63"/>
        <end position="74"/>
    </location>
</feature>
<comment type="caution">
    <text evidence="2">The sequence shown here is derived from an EMBL/GenBank/DDBJ whole genome shotgun (WGS) entry which is preliminary data.</text>
</comment>
<feature type="region of interest" description="Disordered" evidence="1">
    <location>
        <begin position="56"/>
        <end position="106"/>
    </location>
</feature>
<name>U1QGH5_9ACTO</name>
<evidence type="ECO:0000313" key="2">
    <source>
        <dbReference type="EMBL" id="ERH21351.1"/>
    </source>
</evidence>